<organism evidence="2 3">
    <name type="scientific">Methanoculleus palmolei</name>
    <dbReference type="NCBI Taxonomy" id="72612"/>
    <lineage>
        <taxon>Archaea</taxon>
        <taxon>Methanobacteriati</taxon>
        <taxon>Methanobacteriota</taxon>
        <taxon>Stenosarchaea group</taxon>
        <taxon>Methanomicrobia</taxon>
        <taxon>Methanomicrobiales</taxon>
        <taxon>Methanomicrobiaceae</taxon>
        <taxon>Methanoculleus</taxon>
    </lineage>
</organism>
<evidence type="ECO:0000313" key="2">
    <source>
        <dbReference type="EMBL" id="WOX55616.1"/>
    </source>
</evidence>
<sequence length="245" mass="27629">MMLRFAEAIRRWMGWCPNAAAAGTVRRRYATPAGEVGIGAAREGRREAVEGVFVDYVGPRFLPLLILVFGGFFVLFVVGFLIPSLRPGFYAFTGLFFMAYAVVRLYLDTKKAEIESSGGSVVVRRSRTRLLVFGKDAVRSVEVKQPYLPIPRWVSALLLIFMYVGVFYGMVWIGAMRYPGSPADPDFIFHAFYLVGFMVFMLELLCRSLVSLRYPGHLRVKLEPAGYLHVYTDDPERVAQVLEVS</sequence>
<gene>
    <name evidence="2" type="ORF">R6Y95_09105</name>
</gene>
<feature type="transmembrane region" description="Helical" evidence="1">
    <location>
        <begin position="187"/>
        <end position="206"/>
    </location>
</feature>
<feature type="transmembrane region" description="Helical" evidence="1">
    <location>
        <begin position="153"/>
        <end position="175"/>
    </location>
</feature>
<keyword evidence="3" id="KW-1185">Reference proteome</keyword>
<keyword evidence="1" id="KW-1133">Transmembrane helix</keyword>
<evidence type="ECO:0000313" key="3">
    <source>
        <dbReference type="Proteomes" id="UP001626603"/>
    </source>
</evidence>
<accession>A0ABD8AAJ9</accession>
<proteinExistence type="predicted"/>
<protein>
    <recommendedName>
        <fullName evidence="4">DUF1673 family protein</fullName>
    </recommendedName>
</protein>
<feature type="transmembrane region" description="Helical" evidence="1">
    <location>
        <begin position="61"/>
        <end position="82"/>
    </location>
</feature>
<keyword evidence="1" id="KW-0472">Membrane</keyword>
<dbReference type="Proteomes" id="UP001626603">
    <property type="component" value="Chromosome"/>
</dbReference>
<feature type="transmembrane region" description="Helical" evidence="1">
    <location>
        <begin position="88"/>
        <end position="107"/>
    </location>
</feature>
<dbReference type="AlphaFoldDB" id="A0ABD8AAJ9"/>
<reference evidence="2 3" key="1">
    <citation type="submission" date="2023-10" db="EMBL/GenBank/DDBJ databases">
        <title>The complete genome sequence of Methanoculleus palmolei DSM 4273.</title>
        <authorList>
            <person name="Lai S.-J."/>
            <person name="You Y.-T."/>
            <person name="Chen S.-C."/>
        </authorList>
    </citation>
    <scope>NUCLEOTIDE SEQUENCE [LARGE SCALE GENOMIC DNA]</scope>
    <source>
        <strain evidence="2 3">DSM 4273</strain>
    </source>
</reference>
<name>A0ABD8AAJ9_9EURY</name>
<keyword evidence="1" id="KW-0812">Transmembrane</keyword>
<dbReference type="EMBL" id="CP137641">
    <property type="protein sequence ID" value="WOX55616.1"/>
    <property type="molecule type" value="Genomic_DNA"/>
</dbReference>
<evidence type="ECO:0000256" key="1">
    <source>
        <dbReference type="SAM" id="Phobius"/>
    </source>
</evidence>
<evidence type="ECO:0008006" key="4">
    <source>
        <dbReference type="Google" id="ProtNLM"/>
    </source>
</evidence>